<gene>
    <name evidence="1" type="ORF">XELAEV_18029017mg</name>
</gene>
<dbReference type="EMBL" id="CM004475">
    <property type="protein sequence ID" value="OCT77920.1"/>
    <property type="molecule type" value="Genomic_DNA"/>
</dbReference>
<dbReference type="AlphaFoldDB" id="A0A974CQU2"/>
<evidence type="ECO:0000313" key="2">
    <source>
        <dbReference type="Proteomes" id="UP000694892"/>
    </source>
</evidence>
<accession>A0A974CQU2</accession>
<sequence length="85" mass="9660">MDLMPWNTFNGKLFDHKYLQCHGGSSLQEILEGSEGYEVHQQMGINNKQGSAIRINTIVEEIRGIIVQDMVLLLEIINNCTWLVA</sequence>
<reference evidence="2" key="1">
    <citation type="journal article" date="2016" name="Nature">
        <title>Genome evolution in the allotetraploid frog Xenopus laevis.</title>
        <authorList>
            <person name="Session A.M."/>
            <person name="Uno Y."/>
            <person name="Kwon T."/>
            <person name="Chapman J.A."/>
            <person name="Toyoda A."/>
            <person name="Takahashi S."/>
            <person name="Fukui A."/>
            <person name="Hikosaka A."/>
            <person name="Suzuki A."/>
            <person name="Kondo M."/>
            <person name="van Heeringen S.J."/>
            <person name="Quigley I."/>
            <person name="Heinz S."/>
            <person name="Ogino H."/>
            <person name="Ochi H."/>
            <person name="Hellsten U."/>
            <person name="Lyons J.B."/>
            <person name="Simakov O."/>
            <person name="Putnam N."/>
            <person name="Stites J."/>
            <person name="Kuroki Y."/>
            <person name="Tanaka T."/>
            <person name="Michiue T."/>
            <person name="Watanabe M."/>
            <person name="Bogdanovic O."/>
            <person name="Lister R."/>
            <person name="Georgiou G."/>
            <person name="Paranjpe S.S."/>
            <person name="van Kruijsbergen I."/>
            <person name="Shu S."/>
            <person name="Carlson J."/>
            <person name="Kinoshita T."/>
            <person name="Ohta Y."/>
            <person name="Mawaribuchi S."/>
            <person name="Jenkins J."/>
            <person name="Grimwood J."/>
            <person name="Schmutz J."/>
            <person name="Mitros T."/>
            <person name="Mozaffari S.V."/>
            <person name="Suzuki Y."/>
            <person name="Haramoto Y."/>
            <person name="Yamamoto T.S."/>
            <person name="Takagi C."/>
            <person name="Heald R."/>
            <person name="Miller K."/>
            <person name="Haudenschild C."/>
            <person name="Kitzman J."/>
            <person name="Nakayama T."/>
            <person name="Izutsu Y."/>
            <person name="Robert J."/>
            <person name="Fortriede J."/>
            <person name="Burns K."/>
            <person name="Lotay V."/>
            <person name="Karimi K."/>
            <person name="Yasuoka Y."/>
            <person name="Dichmann D.S."/>
            <person name="Flajnik M.F."/>
            <person name="Houston D.W."/>
            <person name="Shendure J."/>
            <person name="DuPasquier L."/>
            <person name="Vize P.D."/>
            <person name="Zorn A.M."/>
            <person name="Ito M."/>
            <person name="Marcotte E.M."/>
            <person name="Wallingford J.B."/>
            <person name="Ito Y."/>
            <person name="Asashima M."/>
            <person name="Ueno N."/>
            <person name="Matsuda Y."/>
            <person name="Veenstra G.J."/>
            <person name="Fujiyama A."/>
            <person name="Harland R.M."/>
            <person name="Taira M."/>
            <person name="Rokhsar D.S."/>
        </authorList>
    </citation>
    <scope>NUCLEOTIDE SEQUENCE [LARGE SCALE GENOMIC DNA]</scope>
    <source>
        <strain evidence="2">J</strain>
    </source>
</reference>
<evidence type="ECO:0000313" key="1">
    <source>
        <dbReference type="EMBL" id="OCT77920.1"/>
    </source>
</evidence>
<organism evidence="1 2">
    <name type="scientific">Xenopus laevis</name>
    <name type="common">African clawed frog</name>
    <dbReference type="NCBI Taxonomy" id="8355"/>
    <lineage>
        <taxon>Eukaryota</taxon>
        <taxon>Metazoa</taxon>
        <taxon>Chordata</taxon>
        <taxon>Craniata</taxon>
        <taxon>Vertebrata</taxon>
        <taxon>Euteleostomi</taxon>
        <taxon>Amphibia</taxon>
        <taxon>Batrachia</taxon>
        <taxon>Anura</taxon>
        <taxon>Pipoidea</taxon>
        <taxon>Pipidae</taxon>
        <taxon>Xenopodinae</taxon>
        <taxon>Xenopus</taxon>
        <taxon>Xenopus</taxon>
    </lineage>
</organism>
<protein>
    <submittedName>
        <fullName evidence="1">Uncharacterized protein</fullName>
    </submittedName>
</protein>
<dbReference type="Proteomes" id="UP000694892">
    <property type="component" value="Chromosome 5S"/>
</dbReference>
<proteinExistence type="predicted"/>
<name>A0A974CQU2_XENLA</name>